<feature type="transmembrane region" description="Helical" evidence="9">
    <location>
        <begin position="481"/>
        <end position="504"/>
    </location>
</feature>
<keyword evidence="3 9" id="KW-0812">Transmembrane</keyword>
<feature type="transmembrane region" description="Helical" evidence="9">
    <location>
        <begin position="516"/>
        <end position="537"/>
    </location>
</feature>
<dbReference type="Pfam" id="PF03023">
    <property type="entry name" value="MurJ"/>
    <property type="match status" value="1"/>
</dbReference>
<dbReference type="InterPro" id="IPR051050">
    <property type="entry name" value="Lipid_II_flippase_MurJ/MviN"/>
</dbReference>
<feature type="transmembrane region" description="Helical" evidence="9">
    <location>
        <begin position="301"/>
        <end position="325"/>
    </location>
</feature>
<dbReference type="InterPro" id="IPR004268">
    <property type="entry name" value="MurJ"/>
</dbReference>
<feature type="region of interest" description="Disordered" evidence="8">
    <location>
        <begin position="1"/>
        <end position="22"/>
    </location>
</feature>
<evidence type="ECO:0000256" key="2">
    <source>
        <dbReference type="ARBA" id="ARBA00022475"/>
    </source>
</evidence>
<dbReference type="EMBL" id="BAAARN010000001">
    <property type="protein sequence ID" value="GAA2736805.1"/>
    <property type="molecule type" value="Genomic_DNA"/>
</dbReference>
<keyword evidence="5" id="KW-0573">Peptidoglycan synthesis</keyword>
<keyword evidence="4" id="KW-0133">Cell shape</keyword>
<dbReference type="PRINTS" id="PR01806">
    <property type="entry name" value="VIRFACTRMVIN"/>
</dbReference>
<dbReference type="Proteomes" id="UP001501326">
    <property type="component" value="Unassembled WGS sequence"/>
</dbReference>
<keyword evidence="6 9" id="KW-1133">Transmembrane helix</keyword>
<evidence type="ECO:0000256" key="9">
    <source>
        <dbReference type="SAM" id="Phobius"/>
    </source>
</evidence>
<evidence type="ECO:0000256" key="3">
    <source>
        <dbReference type="ARBA" id="ARBA00022692"/>
    </source>
</evidence>
<feature type="transmembrane region" description="Helical" evidence="9">
    <location>
        <begin position="259"/>
        <end position="281"/>
    </location>
</feature>
<feature type="transmembrane region" description="Helical" evidence="9">
    <location>
        <begin position="211"/>
        <end position="233"/>
    </location>
</feature>
<evidence type="ECO:0008006" key="12">
    <source>
        <dbReference type="Google" id="ProtNLM"/>
    </source>
</evidence>
<name>A0ABP6H5W2_9MICO</name>
<evidence type="ECO:0000313" key="11">
    <source>
        <dbReference type="Proteomes" id="UP001501326"/>
    </source>
</evidence>
<feature type="transmembrane region" description="Helical" evidence="9">
    <location>
        <begin position="416"/>
        <end position="439"/>
    </location>
</feature>
<accession>A0ABP6H5W2</accession>
<comment type="caution">
    <text evidence="10">The sequence shown here is derived from an EMBL/GenBank/DDBJ whole genome shotgun (WGS) entry which is preliminary data.</text>
</comment>
<keyword evidence="11" id="KW-1185">Reference proteome</keyword>
<feature type="transmembrane region" description="Helical" evidence="9">
    <location>
        <begin position="176"/>
        <end position="199"/>
    </location>
</feature>
<feature type="transmembrane region" description="Helical" evidence="9">
    <location>
        <begin position="141"/>
        <end position="164"/>
    </location>
</feature>
<evidence type="ECO:0000256" key="5">
    <source>
        <dbReference type="ARBA" id="ARBA00022984"/>
    </source>
</evidence>
<feature type="transmembrane region" description="Helical" evidence="9">
    <location>
        <begin position="445"/>
        <end position="466"/>
    </location>
</feature>
<evidence type="ECO:0000256" key="4">
    <source>
        <dbReference type="ARBA" id="ARBA00022960"/>
    </source>
</evidence>
<organism evidence="10 11">
    <name type="scientific">Pedococcus aerophilus</name>
    <dbReference type="NCBI Taxonomy" id="436356"/>
    <lineage>
        <taxon>Bacteria</taxon>
        <taxon>Bacillati</taxon>
        <taxon>Actinomycetota</taxon>
        <taxon>Actinomycetes</taxon>
        <taxon>Micrococcales</taxon>
        <taxon>Intrasporangiaceae</taxon>
        <taxon>Pedococcus</taxon>
    </lineage>
</organism>
<dbReference type="RefSeq" id="WP_344193123.1">
    <property type="nucleotide sequence ID" value="NZ_BAAARN010000001.1"/>
</dbReference>
<sequence length="558" mass="59264">MSETSQDGDQPSRRTEAPATESSLARSSAVMAAGTIVSRLLGFARASLLASALGIGIAADTFQVANTLPNQFYLLLAGGVLNAVLVPQITKASADSDGGTEFVNRLITLSLALLLGATLVVTAAAPLLVRLFSQGWDSPTLGLATAFALICLPQVFFYGLYTLLGQVLNARGHFAAYMWAPALANVVGIVGIVAFRLVHGEEIAVADWTGPMVWLLAGTATLGVVAQAMALWLPLRRIGFRYRPVWGFRGVGLRSASKVAVWTFAAVAVSQLGFVVTSKVMTRANDLLESRNLVGAGVTAYGLAFLLFMLPHSLITVSLVTALFTRLSQAAHRGDDRAVVSDLGRGLRMPAVLLLPVTVAAAVLGPQAVRVAFPGNSHEQTLAISGVMVAMMVGLVPFGWFYLVQRVFYAYEDARTPFRLQVLVTVVASAVNLLALAAAPERAGVIVGIGQTLSNLAAALVGFWLLRRRLGSLRLRSTVRVYVRLVLASVLAALPTLAVLWLLARSGVDAETWVGALLELSLGAVVYLASVFGLAHVMRVEEVGQLLDPVVRRLRPRH</sequence>
<keyword evidence="7 9" id="KW-0472">Membrane</keyword>
<feature type="transmembrane region" description="Helical" evidence="9">
    <location>
        <begin position="102"/>
        <end position="129"/>
    </location>
</feature>
<evidence type="ECO:0000256" key="7">
    <source>
        <dbReference type="ARBA" id="ARBA00023136"/>
    </source>
</evidence>
<feature type="transmembrane region" description="Helical" evidence="9">
    <location>
        <begin position="36"/>
        <end position="59"/>
    </location>
</feature>
<comment type="subcellular location">
    <subcellularLocation>
        <location evidence="1">Cell membrane</location>
        <topology evidence="1">Multi-pass membrane protein</topology>
    </subcellularLocation>
</comment>
<keyword evidence="2" id="KW-1003">Cell membrane</keyword>
<dbReference type="PANTHER" id="PTHR47019:SF1">
    <property type="entry name" value="LIPID II FLIPPASE MURJ"/>
    <property type="match status" value="1"/>
</dbReference>
<dbReference type="PANTHER" id="PTHR47019">
    <property type="entry name" value="LIPID II FLIPPASE MURJ"/>
    <property type="match status" value="1"/>
</dbReference>
<proteinExistence type="predicted"/>
<evidence type="ECO:0000313" key="10">
    <source>
        <dbReference type="EMBL" id="GAA2736805.1"/>
    </source>
</evidence>
<dbReference type="CDD" id="cd13123">
    <property type="entry name" value="MATE_MurJ_like"/>
    <property type="match status" value="1"/>
</dbReference>
<feature type="transmembrane region" description="Helical" evidence="9">
    <location>
        <begin position="71"/>
        <end position="90"/>
    </location>
</feature>
<feature type="transmembrane region" description="Helical" evidence="9">
    <location>
        <begin position="381"/>
        <end position="404"/>
    </location>
</feature>
<gene>
    <name evidence="10" type="ORF">GCM10009867_22200</name>
</gene>
<protein>
    <recommendedName>
        <fullName evidence="12">Lipid II flippase MurJ</fullName>
    </recommendedName>
</protein>
<evidence type="ECO:0000256" key="1">
    <source>
        <dbReference type="ARBA" id="ARBA00004651"/>
    </source>
</evidence>
<feature type="transmembrane region" description="Helical" evidence="9">
    <location>
        <begin position="346"/>
        <end position="369"/>
    </location>
</feature>
<dbReference type="NCBIfam" id="TIGR01695">
    <property type="entry name" value="murJ_mviN"/>
    <property type="match status" value="1"/>
</dbReference>
<evidence type="ECO:0000256" key="6">
    <source>
        <dbReference type="ARBA" id="ARBA00022989"/>
    </source>
</evidence>
<evidence type="ECO:0000256" key="8">
    <source>
        <dbReference type="SAM" id="MobiDB-lite"/>
    </source>
</evidence>
<reference evidence="11" key="1">
    <citation type="journal article" date="2019" name="Int. J. Syst. Evol. Microbiol.">
        <title>The Global Catalogue of Microorganisms (GCM) 10K type strain sequencing project: providing services to taxonomists for standard genome sequencing and annotation.</title>
        <authorList>
            <consortium name="The Broad Institute Genomics Platform"/>
            <consortium name="The Broad Institute Genome Sequencing Center for Infectious Disease"/>
            <person name="Wu L."/>
            <person name="Ma J."/>
        </authorList>
    </citation>
    <scope>NUCLEOTIDE SEQUENCE [LARGE SCALE GENOMIC DNA]</scope>
    <source>
        <strain evidence="11">JCM 16378</strain>
    </source>
</reference>